<dbReference type="CDD" id="cd01949">
    <property type="entry name" value="GGDEF"/>
    <property type="match status" value="1"/>
</dbReference>
<dbReference type="SUPFAM" id="SSF55781">
    <property type="entry name" value="GAF domain-like"/>
    <property type="match status" value="1"/>
</dbReference>
<reference evidence="2 3" key="1">
    <citation type="submission" date="2016-10" db="EMBL/GenBank/DDBJ databases">
        <authorList>
            <person name="Varghese N."/>
            <person name="Submissions S."/>
        </authorList>
    </citation>
    <scope>NUCLEOTIDE SEQUENCE [LARGE SCALE GENOMIC DNA]</scope>
    <source>
        <strain evidence="2 3">WCP15</strain>
    </source>
</reference>
<dbReference type="PROSITE" id="PS50887">
    <property type="entry name" value="GGDEF"/>
    <property type="match status" value="1"/>
</dbReference>
<dbReference type="SUPFAM" id="SSF55073">
    <property type="entry name" value="Nucleotide cyclase"/>
    <property type="match status" value="1"/>
</dbReference>
<dbReference type="Gene3D" id="3.30.70.270">
    <property type="match status" value="1"/>
</dbReference>
<organism evidence="2 3">
    <name type="scientific">Parafannyhessea umbonata</name>
    <dbReference type="NCBI Taxonomy" id="604330"/>
    <lineage>
        <taxon>Bacteria</taxon>
        <taxon>Bacillati</taxon>
        <taxon>Actinomycetota</taxon>
        <taxon>Coriobacteriia</taxon>
        <taxon>Coriobacteriales</taxon>
        <taxon>Atopobiaceae</taxon>
        <taxon>Parafannyhessea</taxon>
    </lineage>
</organism>
<dbReference type="RefSeq" id="WP_159443988.1">
    <property type="nucleotide sequence ID" value="NZ_FNWT01000002.1"/>
</dbReference>
<dbReference type="InterPro" id="IPR003018">
    <property type="entry name" value="GAF"/>
</dbReference>
<protein>
    <submittedName>
        <fullName evidence="2">Diguanylate cyclase (GGDEF) domain-containing protein</fullName>
    </submittedName>
</protein>
<dbReference type="InterPro" id="IPR029787">
    <property type="entry name" value="Nucleotide_cyclase"/>
</dbReference>
<dbReference type="SMART" id="SM00267">
    <property type="entry name" value="GGDEF"/>
    <property type="match status" value="1"/>
</dbReference>
<dbReference type="PANTHER" id="PTHR46663">
    <property type="entry name" value="DIGUANYLATE CYCLASE DGCT-RELATED"/>
    <property type="match status" value="1"/>
</dbReference>
<proteinExistence type="predicted"/>
<dbReference type="InterPro" id="IPR000160">
    <property type="entry name" value="GGDEF_dom"/>
</dbReference>
<evidence type="ECO:0000259" key="1">
    <source>
        <dbReference type="PROSITE" id="PS50887"/>
    </source>
</evidence>
<dbReference type="Proteomes" id="UP000199135">
    <property type="component" value="Unassembled WGS sequence"/>
</dbReference>
<keyword evidence="3" id="KW-1185">Reference proteome</keyword>
<dbReference type="InterPro" id="IPR029016">
    <property type="entry name" value="GAF-like_dom_sf"/>
</dbReference>
<evidence type="ECO:0000313" key="2">
    <source>
        <dbReference type="EMBL" id="SEH43802.1"/>
    </source>
</evidence>
<dbReference type="NCBIfam" id="TIGR00254">
    <property type="entry name" value="GGDEF"/>
    <property type="match status" value="1"/>
</dbReference>
<dbReference type="PANTHER" id="PTHR46663:SF2">
    <property type="entry name" value="GGDEF DOMAIN-CONTAINING PROTEIN"/>
    <property type="match status" value="1"/>
</dbReference>
<dbReference type="Pfam" id="PF00990">
    <property type="entry name" value="GGDEF"/>
    <property type="match status" value="1"/>
</dbReference>
<feature type="domain" description="GGDEF" evidence="1">
    <location>
        <begin position="335"/>
        <end position="464"/>
    </location>
</feature>
<evidence type="ECO:0000313" key="3">
    <source>
        <dbReference type="Proteomes" id="UP000199135"/>
    </source>
</evidence>
<dbReference type="InterPro" id="IPR052163">
    <property type="entry name" value="DGC-Regulatory_Protein"/>
</dbReference>
<accession>A0A1H6I819</accession>
<comment type="caution">
    <text evidence="2">The sequence shown here is derived from an EMBL/GenBank/DDBJ whole genome shotgun (WGS) entry which is preliminary data.</text>
</comment>
<dbReference type="EMBL" id="FNWT01000002">
    <property type="protein sequence ID" value="SEH43802.1"/>
    <property type="molecule type" value="Genomic_DNA"/>
</dbReference>
<name>A0A1H6I819_9ACTN</name>
<dbReference type="Pfam" id="PF01590">
    <property type="entry name" value="GAF"/>
    <property type="match status" value="1"/>
</dbReference>
<sequence>MEDVSAKSSDSRIKDSLQRCLDALSHGFDTDDAIQEILAALGEHYGGDRAYVFEFDRASGSVEDACEWCREGVPSQLDELDGMRAVDFSAWSETMADDCVSLISRGACHSGKESPQKCRLLEVWGLESLLIAPLWTGKRLAGYLTVDNPSLLDGDYVVLRTVALYVANHIDRREGLEQRMVAALRSVYVGMYLWDFEAGLYHEVENGLHSWRAKSRVGPLSEIPLAIDGTVDPMYLKQVHAFLDIDNLRRTLCDRDDVSMQYLTGEVGWVMARVIVVERDERGLPAKVLFSIEDIDEAKRSLELASYRAEHDALTGLLNRSALDSLMVELRSCSDPLAVVLLDVDKFKGINDRFGHGVGDDVLRAVARALVSSMRSGDKVIRLGGDEFAVILRDCPSSFQGKLLRRVDAINQLLSIRDNGIPVVSVSAGVAFGEHGYDRDLLSCADRALYRAKRSPEQCCVYNPELDG</sequence>
<gene>
    <name evidence="2" type="ORF">SAMN05216447_102174</name>
</gene>
<dbReference type="Gene3D" id="3.30.450.40">
    <property type="match status" value="1"/>
</dbReference>
<dbReference type="InterPro" id="IPR043128">
    <property type="entry name" value="Rev_trsase/Diguanyl_cyclase"/>
</dbReference>